<evidence type="ECO:0000313" key="2">
    <source>
        <dbReference type="Proteomes" id="UP000287651"/>
    </source>
</evidence>
<accession>A0A426X7B8</accession>
<reference evidence="1 2" key="1">
    <citation type="journal article" date="2014" name="Agronomy (Basel)">
        <title>A Draft Genome Sequence for Ensete ventricosum, the Drought-Tolerant Tree Against Hunger.</title>
        <authorList>
            <person name="Harrison J."/>
            <person name="Moore K.A."/>
            <person name="Paszkiewicz K."/>
            <person name="Jones T."/>
            <person name="Grant M."/>
            <person name="Ambacheew D."/>
            <person name="Muzemil S."/>
            <person name="Studholme D.J."/>
        </authorList>
    </citation>
    <scope>NUCLEOTIDE SEQUENCE [LARGE SCALE GENOMIC DNA]</scope>
</reference>
<gene>
    <name evidence="1" type="ORF">B296_00042533</name>
</gene>
<protein>
    <submittedName>
        <fullName evidence="1">Uncharacterized protein</fullName>
    </submittedName>
</protein>
<dbReference type="EMBL" id="AMZH03025186">
    <property type="protein sequence ID" value="RRT35340.1"/>
    <property type="molecule type" value="Genomic_DNA"/>
</dbReference>
<sequence length="111" mass="12177">MAGCVKLAHARVAMERLARKSSTHLQDGCPRPTACTGRRPHEVAHRLCARQPDNLAKRRHMEVVYPCIPDPNGEDEGSQASSSLAVSTRWISVAKLFQSDLTTLAQREGGE</sequence>
<comment type="caution">
    <text evidence="1">The sequence shown here is derived from an EMBL/GenBank/DDBJ whole genome shotgun (WGS) entry which is preliminary data.</text>
</comment>
<dbReference type="Proteomes" id="UP000287651">
    <property type="component" value="Unassembled WGS sequence"/>
</dbReference>
<evidence type="ECO:0000313" key="1">
    <source>
        <dbReference type="EMBL" id="RRT35340.1"/>
    </source>
</evidence>
<dbReference type="AlphaFoldDB" id="A0A426X7B8"/>
<organism evidence="1 2">
    <name type="scientific">Ensete ventricosum</name>
    <name type="common">Abyssinian banana</name>
    <name type="synonym">Musa ensete</name>
    <dbReference type="NCBI Taxonomy" id="4639"/>
    <lineage>
        <taxon>Eukaryota</taxon>
        <taxon>Viridiplantae</taxon>
        <taxon>Streptophyta</taxon>
        <taxon>Embryophyta</taxon>
        <taxon>Tracheophyta</taxon>
        <taxon>Spermatophyta</taxon>
        <taxon>Magnoliopsida</taxon>
        <taxon>Liliopsida</taxon>
        <taxon>Zingiberales</taxon>
        <taxon>Musaceae</taxon>
        <taxon>Ensete</taxon>
    </lineage>
</organism>
<proteinExistence type="predicted"/>
<name>A0A426X7B8_ENSVE</name>